<dbReference type="EMBL" id="CM035419">
    <property type="protein sequence ID" value="KAH7415054.1"/>
    <property type="molecule type" value="Genomic_DNA"/>
</dbReference>
<gene>
    <name evidence="1" type="ORF">KP509_14G025200</name>
</gene>
<organism evidence="1 2">
    <name type="scientific">Ceratopteris richardii</name>
    <name type="common">Triangle waterfern</name>
    <dbReference type="NCBI Taxonomy" id="49495"/>
    <lineage>
        <taxon>Eukaryota</taxon>
        <taxon>Viridiplantae</taxon>
        <taxon>Streptophyta</taxon>
        <taxon>Embryophyta</taxon>
        <taxon>Tracheophyta</taxon>
        <taxon>Polypodiopsida</taxon>
        <taxon>Polypodiidae</taxon>
        <taxon>Polypodiales</taxon>
        <taxon>Pteridineae</taxon>
        <taxon>Pteridaceae</taxon>
        <taxon>Parkerioideae</taxon>
        <taxon>Ceratopteris</taxon>
    </lineage>
</organism>
<comment type="caution">
    <text evidence="1">The sequence shown here is derived from an EMBL/GenBank/DDBJ whole genome shotgun (WGS) entry which is preliminary data.</text>
</comment>
<dbReference type="AlphaFoldDB" id="A0A8T2TB14"/>
<accession>A0A8T2TB14</accession>
<evidence type="ECO:0000313" key="1">
    <source>
        <dbReference type="EMBL" id="KAH7415054.1"/>
    </source>
</evidence>
<reference evidence="1" key="1">
    <citation type="submission" date="2021-08" db="EMBL/GenBank/DDBJ databases">
        <title>WGS assembly of Ceratopteris richardii.</title>
        <authorList>
            <person name="Marchant D.B."/>
            <person name="Chen G."/>
            <person name="Jenkins J."/>
            <person name="Shu S."/>
            <person name="Leebens-Mack J."/>
            <person name="Grimwood J."/>
            <person name="Schmutz J."/>
            <person name="Soltis P."/>
            <person name="Soltis D."/>
            <person name="Chen Z.-H."/>
        </authorList>
    </citation>
    <scope>NUCLEOTIDE SEQUENCE</scope>
    <source>
        <strain evidence="1">Whitten #5841</strain>
        <tissue evidence="1">Leaf</tissue>
    </source>
</reference>
<keyword evidence="2" id="KW-1185">Reference proteome</keyword>
<sequence>MLCMIAIRIICHPDTVCCVGHRTSLMELQVCVDFCLETRRVTLNVEIRQDLTSSMCTLQSDFSTFDTKALKLKVLPYG</sequence>
<protein>
    <submittedName>
        <fullName evidence="1">Uncharacterized protein</fullName>
    </submittedName>
</protein>
<name>A0A8T2TB14_CERRI</name>
<proteinExistence type="predicted"/>
<evidence type="ECO:0000313" key="2">
    <source>
        <dbReference type="Proteomes" id="UP000825935"/>
    </source>
</evidence>
<dbReference type="Proteomes" id="UP000825935">
    <property type="component" value="Chromosome 14"/>
</dbReference>